<dbReference type="GO" id="GO:0006412">
    <property type="term" value="P:translation"/>
    <property type="evidence" value="ECO:0007669"/>
    <property type="project" value="UniProtKB-UniRule"/>
</dbReference>
<organism evidence="11 12">
    <name type="scientific">Candidatus Kerfeldbacteria bacterium CG08_land_8_20_14_0_20_40_16</name>
    <dbReference type="NCBI Taxonomy" id="2014244"/>
    <lineage>
        <taxon>Bacteria</taxon>
        <taxon>Candidatus Kerfeldiibacteriota</taxon>
    </lineage>
</organism>
<sequence>MEVKAKLNRIRMSPKKVRLVIDVIRGLEVEKAKEQLQFITKAATGPILKLLNSAIANAENNFKLDKNNLFIKKITANEGPVLKRYRPRAFGRAAEIRKRSSLIELVLAEKKESKQKTTTDKKKAEREKIKIIKAEEIKKEASAAKKKETPIEERKKKSIIDLGRIKDKFIHRTGDK</sequence>
<dbReference type="CDD" id="cd00336">
    <property type="entry name" value="Ribosomal_L22"/>
    <property type="match status" value="1"/>
</dbReference>
<evidence type="ECO:0000256" key="8">
    <source>
        <dbReference type="RuleBase" id="RU004005"/>
    </source>
</evidence>
<evidence type="ECO:0000313" key="12">
    <source>
        <dbReference type="Proteomes" id="UP000231542"/>
    </source>
</evidence>
<dbReference type="Proteomes" id="UP000231542">
    <property type="component" value="Unassembled WGS sequence"/>
</dbReference>
<evidence type="ECO:0000256" key="4">
    <source>
        <dbReference type="ARBA" id="ARBA00022980"/>
    </source>
</evidence>
<dbReference type="InterPro" id="IPR036394">
    <property type="entry name" value="Ribosomal_uL22_sf"/>
</dbReference>
<reference evidence="11 12" key="1">
    <citation type="submission" date="2017-09" db="EMBL/GenBank/DDBJ databases">
        <title>Depth-based differentiation of microbial function through sediment-hosted aquifers and enrichment of novel symbionts in the deep terrestrial subsurface.</title>
        <authorList>
            <person name="Probst A.J."/>
            <person name="Ladd B."/>
            <person name="Jarett J.K."/>
            <person name="Geller-Mcgrath D.E."/>
            <person name="Sieber C.M."/>
            <person name="Emerson J.B."/>
            <person name="Anantharaman K."/>
            <person name="Thomas B.C."/>
            <person name="Malmstrom R."/>
            <person name="Stieglmeier M."/>
            <person name="Klingl A."/>
            <person name="Woyke T."/>
            <person name="Ryan C.M."/>
            <person name="Banfield J.F."/>
        </authorList>
    </citation>
    <scope>NUCLEOTIDE SEQUENCE [LARGE SCALE GENOMIC DNA]</scope>
    <source>
        <strain evidence="11">CG08_land_8_20_14_0_20_40_16</strain>
    </source>
</reference>
<dbReference type="AlphaFoldDB" id="A0A2H0YVD9"/>
<dbReference type="PANTHER" id="PTHR13501:SF8">
    <property type="entry name" value="LARGE RIBOSOMAL SUBUNIT PROTEIN UL22M"/>
    <property type="match status" value="1"/>
</dbReference>
<dbReference type="Gene3D" id="3.90.470.10">
    <property type="entry name" value="Ribosomal protein L22/L17"/>
    <property type="match status" value="1"/>
</dbReference>
<dbReference type="Pfam" id="PF00237">
    <property type="entry name" value="Ribosomal_L22"/>
    <property type="match status" value="1"/>
</dbReference>
<evidence type="ECO:0000256" key="2">
    <source>
        <dbReference type="ARBA" id="ARBA00022730"/>
    </source>
</evidence>
<evidence type="ECO:0000256" key="3">
    <source>
        <dbReference type="ARBA" id="ARBA00022884"/>
    </source>
</evidence>
<dbReference type="GO" id="GO:0019843">
    <property type="term" value="F:rRNA binding"/>
    <property type="evidence" value="ECO:0007669"/>
    <property type="project" value="UniProtKB-UniRule"/>
</dbReference>
<protein>
    <recommendedName>
        <fullName evidence="6 7">Large ribosomal subunit protein uL22</fullName>
    </recommendedName>
</protein>
<evidence type="ECO:0000313" key="11">
    <source>
        <dbReference type="EMBL" id="PIS42269.1"/>
    </source>
</evidence>
<evidence type="ECO:0000256" key="9">
    <source>
        <dbReference type="RuleBase" id="RU004006"/>
    </source>
</evidence>
<comment type="similarity">
    <text evidence="1 7 8">Belongs to the universal ribosomal protein uL22 family.</text>
</comment>
<comment type="subunit">
    <text evidence="7 9">Part of the 50S ribosomal subunit.</text>
</comment>
<dbReference type="EMBL" id="PEXU01000049">
    <property type="protein sequence ID" value="PIS42269.1"/>
    <property type="molecule type" value="Genomic_DNA"/>
</dbReference>
<keyword evidence="3 7" id="KW-0694">RNA-binding</keyword>
<dbReference type="NCBIfam" id="TIGR01044">
    <property type="entry name" value="rplV_bact"/>
    <property type="match status" value="1"/>
</dbReference>
<name>A0A2H0YVD9_9BACT</name>
<evidence type="ECO:0000256" key="1">
    <source>
        <dbReference type="ARBA" id="ARBA00009451"/>
    </source>
</evidence>
<dbReference type="GO" id="GO:0022625">
    <property type="term" value="C:cytosolic large ribosomal subunit"/>
    <property type="evidence" value="ECO:0007669"/>
    <property type="project" value="TreeGrafter"/>
</dbReference>
<gene>
    <name evidence="7" type="primary">rplV</name>
    <name evidence="11" type="ORF">COT24_04370</name>
</gene>
<comment type="function">
    <text evidence="7 10">This protein binds specifically to 23S rRNA; its binding is stimulated by other ribosomal proteins, e.g., L4, L17, and L20. It is important during the early stages of 50S assembly. It makes multiple contacts with different domains of the 23S rRNA in the assembled 50S subunit and ribosome.</text>
</comment>
<comment type="function">
    <text evidence="7">The globular domain of the protein is located near the polypeptide exit tunnel on the outside of the subunit, while an extended beta-hairpin is found that lines the wall of the exit tunnel in the center of the 70S ribosome.</text>
</comment>
<dbReference type="PANTHER" id="PTHR13501">
    <property type="entry name" value="CHLOROPLAST 50S RIBOSOMAL PROTEIN L22-RELATED"/>
    <property type="match status" value="1"/>
</dbReference>
<keyword evidence="2 7" id="KW-0699">rRNA-binding</keyword>
<dbReference type="GO" id="GO:0003735">
    <property type="term" value="F:structural constituent of ribosome"/>
    <property type="evidence" value="ECO:0007669"/>
    <property type="project" value="InterPro"/>
</dbReference>
<evidence type="ECO:0000256" key="7">
    <source>
        <dbReference type="HAMAP-Rule" id="MF_01331"/>
    </source>
</evidence>
<dbReference type="InterPro" id="IPR005727">
    <property type="entry name" value="Ribosomal_uL22_bac/chlpt-type"/>
</dbReference>
<proteinExistence type="inferred from homology"/>
<accession>A0A2H0YVD9</accession>
<comment type="caution">
    <text evidence="11">The sequence shown here is derived from an EMBL/GenBank/DDBJ whole genome shotgun (WGS) entry which is preliminary data.</text>
</comment>
<evidence type="ECO:0000256" key="5">
    <source>
        <dbReference type="ARBA" id="ARBA00023274"/>
    </source>
</evidence>
<evidence type="ECO:0000256" key="6">
    <source>
        <dbReference type="ARBA" id="ARBA00035207"/>
    </source>
</evidence>
<dbReference type="InterPro" id="IPR001063">
    <property type="entry name" value="Ribosomal_uL22"/>
</dbReference>
<evidence type="ECO:0000256" key="10">
    <source>
        <dbReference type="RuleBase" id="RU004008"/>
    </source>
</evidence>
<keyword evidence="4 7" id="KW-0689">Ribosomal protein</keyword>
<dbReference type="HAMAP" id="MF_01331_B">
    <property type="entry name" value="Ribosomal_uL22_B"/>
    <property type="match status" value="1"/>
</dbReference>
<dbReference type="InterPro" id="IPR047867">
    <property type="entry name" value="Ribosomal_uL22_bac/org-type"/>
</dbReference>
<keyword evidence="5 7" id="KW-0687">Ribonucleoprotein</keyword>
<dbReference type="SUPFAM" id="SSF54843">
    <property type="entry name" value="Ribosomal protein L22"/>
    <property type="match status" value="1"/>
</dbReference>